<dbReference type="EMBL" id="BAAAZR010000009">
    <property type="protein sequence ID" value="GAA3816102.1"/>
    <property type="molecule type" value="Genomic_DNA"/>
</dbReference>
<name>A0ABP7IE00_9ACTN</name>
<dbReference type="PANTHER" id="PTHR35807:SF1">
    <property type="entry name" value="TRANSCRIPTIONAL REGULATOR REDD"/>
    <property type="match status" value="1"/>
</dbReference>
<dbReference type="PROSITE" id="PS51755">
    <property type="entry name" value="OMPR_PHOB"/>
    <property type="match status" value="1"/>
</dbReference>
<dbReference type="InterPro" id="IPR002182">
    <property type="entry name" value="NB-ARC"/>
</dbReference>
<evidence type="ECO:0000313" key="8">
    <source>
        <dbReference type="EMBL" id="GAA3816102.1"/>
    </source>
</evidence>
<keyword evidence="9" id="KW-1185">Reference proteome</keyword>
<proteinExistence type="inferred from homology"/>
<protein>
    <submittedName>
        <fullName evidence="8">BTAD domain-containing putative transcriptional regulator</fullName>
    </submittedName>
</protein>
<dbReference type="InterPro" id="IPR011990">
    <property type="entry name" value="TPR-like_helical_dom_sf"/>
</dbReference>
<dbReference type="CDD" id="cd15831">
    <property type="entry name" value="BTAD"/>
    <property type="match status" value="1"/>
</dbReference>
<dbReference type="SMART" id="SM01043">
    <property type="entry name" value="BTAD"/>
    <property type="match status" value="1"/>
</dbReference>
<keyword evidence="5" id="KW-0802">TPR repeat</keyword>
<accession>A0ABP7IE00</accession>
<dbReference type="Pfam" id="PF13424">
    <property type="entry name" value="TPR_12"/>
    <property type="match status" value="2"/>
</dbReference>
<dbReference type="InterPro" id="IPR051677">
    <property type="entry name" value="AfsR-DnrI-RedD_regulator"/>
</dbReference>
<feature type="DNA-binding region" description="OmpR/PhoB-type" evidence="6">
    <location>
        <begin position="1"/>
        <end position="89"/>
    </location>
</feature>
<evidence type="ECO:0000313" key="9">
    <source>
        <dbReference type="Proteomes" id="UP001500888"/>
    </source>
</evidence>
<gene>
    <name evidence="8" type="ORF">GCM10022226_41050</name>
</gene>
<comment type="similarity">
    <text evidence="1">Belongs to the AfsR/DnrI/RedD regulatory family.</text>
</comment>
<dbReference type="SUPFAM" id="SSF81901">
    <property type="entry name" value="HCP-like"/>
    <property type="match status" value="1"/>
</dbReference>
<dbReference type="InterPro" id="IPR005158">
    <property type="entry name" value="BTAD"/>
</dbReference>
<dbReference type="SUPFAM" id="SSF52540">
    <property type="entry name" value="P-loop containing nucleoside triphosphate hydrolases"/>
    <property type="match status" value="1"/>
</dbReference>
<dbReference type="Pfam" id="PF00486">
    <property type="entry name" value="Trans_reg_C"/>
    <property type="match status" value="1"/>
</dbReference>
<dbReference type="SMART" id="SM00028">
    <property type="entry name" value="TPR"/>
    <property type="match status" value="8"/>
</dbReference>
<dbReference type="Proteomes" id="UP001500888">
    <property type="component" value="Unassembled WGS sequence"/>
</dbReference>
<evidence type="ECO:0000256" key="2">
    <source>
        <dbReference type="ARBA" id="ARBA00023015"/>
    </source>
</evidence>
<sequence length="1021" mass="112370">MQVGVLGPLIVTVNGQSVPFRSAKQRLLLVALVSHPNTPIAMQKLFDALWEEPPPSAKENLRLYIYHLRRMLGGVGRIVRHPSGYALMVDEDELDVHRFEKLAAEGAHALAAGNPAQASESLTQALALWRGPAYDDLAETPFLRHAALRLEEARLLATEQRIQADLALGKHADLVGELTAMVATHPTRERLRAHLMLALYRTGRQADALERYREGRRILVEELGLEPGTDLIALHEAILKADRSLEPHAVDGAPPEPTRLFPIPAQLPPDIADFIGRDHELAEFDRLLDRRLSRGVPAFLGVTGMGGVGKTGLAVRWANRVARRFPDGQLYVDLRGYSEHIEPLSPHGVIDRFLRALGIPGTRVPDDLDERSGLLRSMLAQRRVLMVLDNAHNSAQVRPLLPGSPTCAVIITSRDSLDGLVSQEGAQVVRLGTLAPSDALAVLAEVAGASWLRGDPAAARLSELCNGLPLALRIVGARLANRSHLTAAYLADRFADERQRLNELSHGDTQLRSHFDLSYRGLAPRVASLFRRLALLDMTTFEGWVSAALLDADVETAHALTEQLVAAQLLEVNVHDQARRPRYRFHDLVRLYARERALEEEPEAERTAALARAYGGLLALAEQAHGRLYGGDFAVIHGDAPRWRADQRLVSDLLEDPLDWFDGERPDLIRAVSQTAALGLDDLSWDLAMSCVALFEAHSHLDDWQTTHETALDAVRRAGNRRGEAAMVYGLGSLALYRQRYAEARTLLENACELFAEMAEDHGYALALRNLALLERTTGQVGPAATHYDEALSLLRRAGDRAAEANVLIGMAQISLDRGRLDSAESLLEEALRSFQTIGNWRGEAQAQYRLGEVHLRQRRFEEAAQAFSAAFPLVRRLHDLLGEAFLSRGLGQAQLELGLASEAEHSLTSALKIARALDEPFAEASASLALGTLYGSQSDTERAEEHINRALRLFREMDNAPWRARALRALAKTKDDQGDHARARELWSEAYTLLSALGSPEAQEVAALLSGPARVTPDEV</sequence>
<dbReference type="Gene3D" id="3.40.50.300">
    <property type="entry name" value="P-loop containing nucleotide triphosphate hydrolases"/>
    <property type="match status" value="1"/>
</dbReference>
<evidence type="ECO:0000256" key="5">
    <source>
        <dbReference type="PROSITE-ProRule" id="PRU00339"/>
    </source>
</evidence>
<dbReference type="PRINTS" id="PR00364">
    <property type="entry name" value="DISEASERSIST"/>
</dbReference>
<dbReference type="InterPro" id="IPR036388">
    <property type="entry name" value="WH-like_DNA-bd_sf"/>
</dbReference>
<dbReference type="Gene3D" id="1.10.10.10">
    <property type="entry name" value="Winged helix-like DNA-binding domain superfamily/Winged helix DNA-binding domain"/>
    <property type="match status" value="1"/>
</dbReference>
<dbReference type="PANTHER" id="PTHR35807">
    <property type="entry name" value="TRANSCRIPTIONAL REGULATOR REDD-RELATED"/>
    <property type="match status" value="1"/>
</dbReference>
<dbReference type="InterPro" id="IPR019734">
    <property type="entry name" value="TPR_rpt"/>
</dbReference>
<dbReference type="SUPFAM" id="SSF48452">
    <property type="entry name" value="TPR-like"/>
    <property type="match status" value="1"/>
</dbReference>
<dbReference type="Gene3D" id="1.25.40.10">
    <property type="entry name" value="Tetratricopeptide repeat domain"/>
    <property type="match status" value="3"/>
</dbReference>
<dbReference type="Pfam" id="PF03704">
    <property type="entry name" value="BTAD"/>
    <property type="match status" value="1"/>
</dbReference>
<keyword evidence="3 6" id="KW-0238">DNA-binding</keyword>
<feature type="domain" description="OmpR/PhoB-type" evidence="7">
    <location>
        <begin position="1"/>
        <end position="89"/>
    </location>
</feature>
<keyword evidence="2" id="KW-0805">Transcription regulation</keyword>
<evidence type="ECO:0000256" key="6">
    <source>
        <dbReference type="PROSITE-ProRule" id="PRU01091"/>
    </source>
</evidence>
<dbReference type="SUPFAM" id="SSF46894">
    <property type="entry name" value="C-terminal effector domain of the bipartite response regulators"/>
    <property type="match status" value="1"/>
</dbReference>
<organism evidence="8 9">
    <name type="scientific">Sphaerisporangium flaviroseum</name>
    <dbReference type="NCBI Taxonomy" id="509199"/>
    <lineage>
        <taxon>Bacteria</taxon>
        <taxon>Bacillati</taxon>
        <taxon>Actinomycetota</taxon>
        <taxon>Actinomycetes</taxon>
        <taxon>Streptosporangiales</taxon>
        <taxon>Streptosporangiaceae</taxon>
        <taxon>Sphaerisporangium</taxon>
    </lineage>
</organism>
<dbReference type="InterPro" id="IPR027417">
    <property type="entry name" value="P-loop_NTPase"/>
</dbReference>
<evidence type="ECO:0000256" key="3">
    <source>
        <dbReference type="ARBA" id="ARBA00023125"/>
    </source>
</evidence>
<dbReference type="PROSITE" id="PS50005">
    <property type="entry name" value="TPR"/>
    <property type="match status" value="2"/>
</dbReference>
<dbReference type="InterPro" id="IPR001867">
    <property type="entry name" value="OmpR/PhoB-type_DNA-bd"/>
</dbReference>
<evidence type="ECO:0000256" key="1">
    <source>
        <dbReference type="ARBA" id="ARBA00005820"/>
    </source>
</evidence>
<dbReference type="SMART" id="SM00862">
    <property type="entry name" value="Trans_reg_C"/>
    <property type="match status" value="1"/>
</dbReference>
<evidence type="ECO:0000259" key="7">
    <source>
        <dbReference type="PROSITE" id="PS51755"/>
    </source>
</evidence>
<feature type="repeat" description="TPR" evidence="5">
    <location>
        <begin position="845"/>
        <end position="878"/>
    </location>
</feature>
<dbReference type="RefSeq" id="WP_344942293.1">
    <property type="nucleotide sequence ID" value="NZ_BAAAZR010000009.1"/>
</dbReference>
<keyword evidence="4" id="KW-0804">Transcription</keyword>
<comment type="caution">
    <text evidence="8">The sequence shown here is derived from an EMBL/GenBank/DDBJ whole genome shotgun (WGS) entry which is preliminary data.</text>
</comment>
<dbReference type="Pfam" id="PF13432">
    <property type="entry name" value="TPR_16"/>
    <property type="match status" value="1"/>
</dbReference>
<reference evidence="9" key="1">
    <citation type="journal article" date="2019" name="Int. J. Syst. Evol. Microbiol.">
        <title>The Global Catalogue of Microorganisms (GCM) 10K type strain sequencing project: providing services to taxonomists for standard genome sequencing and annotation.</title>
        <authorList>
            <consortium name="The Broad Institute Genomics Platform"/>
            <consortium name="The Broad Institute Genome Sequencing Center for Infectious Disease"/>
            <person name="Wu L."/>
            <person name="Ma J."/>
        </authorList>
    </citation>
    <scope>NUCLEOTIDE SEQUENCE [LARGE SCALE GENOMIC DNA]</scope>
    <source>
        <strain evidence="9">JCM 16908</strain>
    </source>
</reference>
<feature type="repeat" description="TPR" evidence="5">
    <location>
        <begin position="925"/>
        <end position="958"/>
    </location>
</feature>
<evidence type="ECO:0000256" key="4">
    <source>
        <dbReference type="ARBA" id="ARBA00023163"/>
    </source>
</evidence>
<dbReference type="Pfam" id="PF00931">
    <property type="entry name" value="NB-ARC"/>
    <property type="match status" value="1"/>
</dbReference>
<dbReference type="InterPro" id="IPR016032">
    <property type="entry name" value="Sig_transdc_resp-reg_C-effctor"/>
</dbReference>